<proteinExistence type="predicted"/>
<name>E9GQA6_DAPPU</name>
<dbReference type="KEGG" id="dpx:DAPPUDRAFT_246363"/>
<dbReference type="Proteomes" id="UP000000305">
    <property type="component" value="Unassembled WGS sequence"/>
</dbReference>
<dbReference type="AlphaFoldDB" id="E9GQA6"/>
<organism evidence="1 2">
    <name type="scientific">Daphnia pulex</name>
    <name type="common">Water flea</name>
    <dbReference type="NCBI Taxonomy" id="6669"/>
    <lineage>
        <taxon>Eukaryota</taxon>
        <taxon>Metazoa</taxon>
        <taxon>Ecdysozoa</taxon>
        <taxon>Arthropoda</taxon>
        <taxon>Crustacea</taxon>
        <taxon>Branchiopoda</taxon>
        <taxon>Diplostraca</taxon>
        <taxon>Cladocera</taxon>
        <taxon>Anomopoda</taxon>
        <taxon>Daphniidae</taxon>
        <taxon>Daphnia</taxon>
    </lineage>
</organism>
<dbReference type="EMBL" id="GL732558">
    <property type="protein sequence ID" value="EFX78375.1"/>
    <property type="molecule type" value="Genomic_DNA"/>
</dbReference>
<keyword evidence="2" id="KW-1185">Reference proteome</keyword>
<evidence type="ECO:0000313" key="1">
    <source>
        <dbReference type="EMBL" id="EFX78375.1"/>
    </source>
</evidence>
<gene>
    <name evidence="1" type="ORF">DAPPUDRAFT_246363</name>
</gene>
<accession>E9GQA6</accession>
<protein>
    <submittedName>
        <fullName evidence="1">Uncharacterized protein</fullName>
    </submittedName>
</protein>
<reference evidence="1 2" key="1">
    <citation type="journal article" date="2011" name="Science">
        <title>The ecoresponsive genome of Daphnia pulex.</title>
        <authorList>
            <person name="Colbourne J.K."/>
            <person name="Pfrender M.E."/>
            <person name="Gilbert D."/>
            <person name="Thomas W.K."/>
            <person name="Tucker A."/>
            <person name="Oakley T.H."/>
            <person name="Tokishita S."/>
            <person name="Aerts A."/>
            <person name="Arnold G.J."/>
            <person name="Basu M.K."/>
            <person name="Bauer D.J."/>
            <person name="Caceres C.E."/>
            <person name="Carmel L."/>
            <person name="Casola C."/>
            <person name="Choi J.H."/>
            <person name="Detter J.C."/>
            <person name="Dong Q."/>
            <person name="Dusheyko S."/>
            <person name="Eads B.D."/>
            <person name="Frohlich T."/>
            <person name="Geiler-Samerotte K.A."/>
            <person name="Gerlach D."/>
            <person name="Hatcher P."/>
            <person name="Jogdeo S."/>
            <person name="Krijgsveld J."/>
            <person name="Kriventseva E.V."/>
            <person name="Kultz D."/>
            <person name="Laforsch C."/>
            <person name="Lindquist E."/>
            <person name="Lopez J."/>
            <person name="Manak J.R."/>
            <person name="Muller J."/>
            <person name="Pangilinan J."/>
            <person name="Patwardhan R.P."/>
            <person name="Pitluck S."/>
            <person name="Pritham E.J."/>
            <person name="Rechtsteiner A."/>
            <person name="Rho M."/>
            <person name="Rogozin I.B."/>
            <person name="Sakarya O."/>
            <person name="Salamov A."/>
            <person name="Schaack S."/>
            <person name="Shapiro H."/>
            <person name="Shiga Y."/>
            <person name="Skalitzky C."/>
            <person name="Smith Z."/>
            <person name="Souvorov A."/>
            <person name="Sung W."/>
            <person name="Tang Z."/>
            <person name="Tsuchiya D."/>
            <person name="Tu H."/>
            <person name="Vos H."/>
            <person name="Wang M."/>
            <person name="Wolf Y.I."/>
            <person name="Yamagata H."/>
            <person name="Yamada T."/>
            <person name="Ye Y."/>
            <person name="Shaw J.R."/>
            <person name="Andrews J."/>
            <person name="Crease T.J."/>
            <person name="Tang H."/>
            <person name="Lucas S.M."/>
            <person name="Robertson H.M."/>
            <person name="Bork P."/>
            <person name="Koonin E.V."/>
            <person name="Zdobnov E.M."/>
            <person name="Grigoriev I.V."/>
            <person name="Lynch M."/>
            <person name="Boore J.L."/>
        </authorList>
    </citation>
    <scope>NUCLEOTIDE SEQUENCE [LARGE SCALE GENOMIC DNA]</scope>
</reference>
<dbReference type="HOGENOM" id="CLU_2778434_0_0_1"/>
<dbReference type="InParanoid" id="E9GQA6"/>
<sequence length="69" mass="7814">MLSMSYTARFRDHARHDHIYINKDLTIKSKADKLKPNNSRELARGCVRHILAKGVVRPVVDEAGEEAPS</sequence>
<evidence type="ECO:0000313" key="2">
    <source>
        <dbReference type="Proteomes" id="UP000000305"/>
    </source>
</evidence>